<organism evidence="1 2">
    <name type="scientific">Romboutsia hominis</name>
    <dbReference type="NCBI Taxonomy" id="1507512"/>
    <lineage>
        <taxon>Bacteria</taxon>
        <taxon>Bacillati</taxon>
        <taxon>Bacillota</taxon>
        <taxon>Clostridia</taxon>
        <taxon>Peptostreptococcales</taxon>
        <taxon>Peptostreptococcaceae</taxon>
        <taxon>Romboutsia</taxon>
    </lineage>
</organism>
<keyword evidence="2" id="KW-1185">Reference proteome</keyword>
<sequence length="52" mass="6012">MITTRNIKEITLSNLKNGEVSLSELNELYNRTGFIFIGSKGRFTKIQKEIKH</sequence>
<proteinExistence type="predicted"/>
<dbReference type="KEGG" id="rhom:FRIFI_1716"/>
<protein>
    <submittedName>
        <fullName evidence="1">Uncharacterized protein</fullName>
    </submittedName>
</protein>
<evidence type="ECO:0000313" key="1">
    <source>
        <dbReference type="EMBL" id="CEI73249.1"/>
    </source>
</evidence>
<dbReference type="EMBL" id="LN650648">
    <property type="protein sequence ID" value="CEI73249.1"/>
    <property type="molecule type" value="Genomic_DNA"/>
</dbReference>
<dbReference type="Proteomes" id="UP000245695">
    <property type="component" value="Chromosome 1"/>
</dbReference>
<name>A0A2P2BSB0_9FIRM</name>
<accession>A0A2P2BSB0</accession>
<reference evidence="1 2" key="1">
    <citation type="submission" date="2014-09" db="EMBL/GenBank/DDBJ databases">
        <authorList>
            <person name="Hornung B.V."/>
        </authorList>
    </citation>
    <scope>NUCLEOTIDE SEQUENCE [LARGE SCALE GENOMIC DNA]</scope>
    <source>
        <strain evidence="1 2">FRIFI</strain>
    </source>
</reference>
<dbReference type="RefSeq" id="WP_092925248.1">
    <property type="nucleotide sequence ID" value="NZ_FJTZ01000012.1"/>
</dbReference>
<gene>
    <name evidence="1" type="ORF">FRIFI_1716</name>
</gene>
<evidence type="ECO:0000313" key="2">
    <source>
        <dbReference type="Proteomes" id="UP000245695"/>
    </source>
</evidence>
<dbReference type="AlphaFoldDB" id="A0A2P2BSB0"/>